<keyword evidence="5" id="KW-1185">Reference proteome</keyword>
<evidence type="ECO:0000256" key="1">
    <source>
        <dbReference type="HAMAP-Rule" id="MF_02215"/>
    </source>
</evidence>
<keyword evidence="2" id="KW-0175">Coiled coil</keyword>
<dbReference type="GO" id="GO:0006744">
    <property type="term" value="P:ubiquinone biosynthetic process"/>
    <property type="evidence" value="ECO:0007669"/>
    <property type="project" value="UniProtKB-UniRule"/>
</dbReference>
<dbReference type="RefSeq" id="WP_023402337.1">
    <property type="nucleotide sequence ID" value="NZ_BAUJ01000002.1"/>
</dbReference>
<dbReference type="PANTHER" id="PTHR38693:SF1">
    <property type="entry name" value="UBIQUINONE BIOSYNTHESIS ACCESSORY FACTOR UBIJ"/>
    <property type="match status" value="1"/>
</dbReference>
<reference evidence="4 5" key="1">
    <citation type="submission" date="2013-11" db="EMBL/GenBank/DDBJ databases">
        <title>Whole genome shotgun sequence of Vibrio halioticoli NBRC 102217.</title>
        <authorList>
            <person name="Isaki S."/>
            <person name="Kimura A."/>
            <person name="Ohji S."/>
            <person name="Hosoyama A."/>
            <person name="Fujita N."/>
            <person name="Hashimoto M."/>
            <person name="Hosoyama Y."/>
            <person name="Yamazoe A."/>
        </authorList>
    </citation>
    <scope>NUCLEOTIDE SEQUENCE [LARGE SCALE GENOMIC DNA]</scope>
    <source>
        <strain evidence="4 5">NBRC 102217</strain>
    </source>
</reference>
<dbReference type="UniPathway" id="UPA00232"/>
<dbReference type="SUPFAM" id="SSF55718">
    <property type="entry name" value="SCP-like"/>
    <property type="match status" value="1"/>
</dbReference>
<accession>V5FDM3</accession>
<keyword evidence="1" id="KW-0831">Ubiquinone biosynthesis</keyword>
<organism evidence="4 5">
    <name type="scientific">Vibrio halioticoli NBRC 102217</name>
    <dbReference type="NCBI Taxonomy" id="1219072"/>
    <lineage>
        <taxon>Bacteria</taxon>
        <taxon>Pseudomonadati</taxon>
        <taxon>Pseudomonadota</taxon>
        <taxon>Gammaproteobacteria</taxon>
        <taxon>Vibrionales</taxon>
        <taxon>Vibrionaceae</taxon>
        <taxon>Vibrio</taxon>
    </lineage>
</organism>
<dbReference type="GO" id="GO:0005737">
    <property type="term" value="C:cytoplasm"/>
    <property type="evidence" value="ECO:0007669"/>
    <property type="project" value="UniProtKB-SubCell"/>
</dbReference>
<feature type="domain" description="SCP2" evidence="3">
    <location>
        <begin position="15"/>
        <end position="112"/>
    </location>
</feature>
<name>V5FDM3_9VIBR</name>
<dbReference type="InterPro" id="IPR038989">
    <property type="entry name" value="UbiJ"/>
</dbReference>
<dbReference type="InterPro" id="IPR003033">
    <property type="entry name" value="SCP2_sterol-bd_dom"/>
</dbReference>
<dbReference type="Proteomes" id="UP000017800">
    <property type="component" value="Unassembled WGS sequence"/>
</dbReference>
<feature type="coiled-coil region" evidence="2">
    <location>
        <begin position="173"/>
        <end position="200"/>
    </location>
</feature>
<dbReference type="InterPro" id="IPR036527">
    <property type="entry name" value="SCP2_sterol-bd_dom_sf"/>
</dbReference>
<comment type="function">
    <text evidence="1">Required for ubiquinone (coenzyme Q) biosynthesis. Binds hydrophobic ubiquinone biosynthetic intermediates via its SCP2 domain and is essential for the stability of the Ubi complex. May constitute a docking platform where Ubi enzymes assemble and access their SCP2-bound polyprenyl substrates.</text>
</comment>
<dbReference type="OrthoDB" id="5801225at2"/>
<dbReference type="Gene3D" id="3.30.1050.10">
    <property type="entry name" value="SCP2 sterol-binding domain"/>
    <property type="match status" value="1"/>
</dbReference>
<comment type="similarity">
    <text evidence="1">Belongs to the UbiJ family.</text>
</comment>
<comment type="caution">
    <text evidence="4">The sequence shown here is derived from an EMBL/GenBank/DDBJ whole genome shotgun (WGS) entry which is preliminary data.</text>
</comment>
<dbReference type="EMBL" id="BAUJ01000002">
    <property type="protein sequence ID" value="GAD87906.1"/>
    <property type="molecule type" value="Genomic_DNA"/>
</dbReference>
<dbReference type="eggNOG" id="COG3165">
    <property type="taxonomic scope" value="Bacteria"/>
</dbReference>
<comment type="subcellular location">
    <subcellularLocation>
        <location evidence="1">Cytoplasm</location>
    </subcellularLocation>
</comment>
<evidence type="ECO:0000256" key="2">
    <source>
        <dbReference type="SAM" id="Coils"/>
    </source>
</evidence>
<dbReference type="AlphaFoldDB" id="V5FDM3"/>
<gene>
    <name evidence="1" type="primary">ubiJ</name>
    <name evidence="4" type="ORF">VHA01S_002_00150</name>
</gene>
<evidence type="ECO:0000313" key="4">
    <source>
        <dbReference type="EMBL" id="GAD87906.1"/>
    </source>
</evidence>
<protein>
    <recommendedName>
        <fullName evidence="1">Ubiquinone biosynthesis accessory factor UbiJ</fullName>
    </recommendedName>
</protein>
<proteinExistence type="inferred from homology"/>
<evidence type="ECO:0000259" key="3">
    <source>
        <dbReference type="Pfam" id="PF02036"/>
    </source>
</evidence>
<sequence>MPIDSLVTAAVEFSFNSLIKQQPESQKQLARMKGSTIRLNLKELNKSLIFVCSQQIDVLAAFEGTPDCELTLSLTALRDLQQQANINELFKQDKLSVAGDMQVGQQFATLMQLSKPDIAEILSKVVGDVAAHTLVSGAKSGLSFLQSSAQKHTTHLKHVITEEWELAPSPLAVANFCDQVDDVQAKLVSLEQRLARLTESQQ</sequence>
<evidence type="ECO:0000313" key="5">
    <source>
        <dbReference type="Proteomes" id="UP000017800"/>
    </source>
</evidence>
<comment type="pathway">
    <text evidence="1">Cofactor biosynthesis; ubiquinone biosynthesis.</text>
</comment>
<keyword evidence="1" id="KW-0963">Cytoplasm</keyword>
<dbReference type="Pfam" id="PF02036">
    <property type="entry name" value="SCP2"/>
    <property type="match status" value="1"/>
</dbReference>
<dbReference type="HAMAP" id="MF_02215">
    <property type="entry name" value="UbiJ"/>
    <property type="match status" value="1"/>
</dbReference>
<dbReference type="PANTHER" id="PTHR38693">
    <property type="entry name" value="UBIQUINONE BIOSYNTHESIS PROTEIN UBIJ"/>
    <property type="match status" value="1"/>
</dbReference>